<accession>A0A7J8YH11</accession>
<dbReference type="AlphaFoldDB" id="A0A7J8YH11"/>
<organism evidence="1 2">
    <name type="scientific">Gossypium aridum</name>
    <name type="common">American cotton</name>
    <name type="synonym">Erioxylum aridum</name>
    <dbReference type="NCBI Taxonomy" id="34290"/>
    <lineage>
        <taxon>Eukaryota</taxon>
        <taxon>Viridiplantae</taxon>
        <taxon>Streptophyta</taxon>
        <taxon>Embryophyta</taxon>
        <taxon>Tracheophyta</taxon>
        <taxon>Spermatophyta</taxon>
        <taxon>Magnoliopsida</taxon>
        <taxon>eudicotyledons</taxon>
        <taxon>Gunneridae</taxon>
        <taxon>Pentapetalae</taxon>
        <taxon>rosids</taxon>
        <taxon>malvids</taxon>
        <taxon>Malvales</taxon>
        <taxon>Malvaceae</taxon>
        <taxon>Malvoideae</taxon>
        <taxon>Gossypium</taxon>
    </lineage>
</organism>
<proteinExistence type="predicted"/>
<keyword evidence="2" id="KW-1185">Reference proteome</keyword>
<comment type="caution">
    <text evidence="1">The sequence shown here is derived from an EMBL/GenBank/DDBJ whole genome shotgun (WGS) entry which is preliminary data.</text>
</comment>
<feature type="non-terminal residue" evidence="1">
    <location>
        <position position="154"/>
    </location>
</feature>
<reference evidence="1 2" key="1">
    <citation type="journal article" date="2019" name="Genome Biol. Evol.">
        <title>Insights into the evolution of the New World diploid cottons (Gossypium, subgenus Houzingenia) based on genome sequencing.</title>
        <authorList>
            <person name="Grover C.E."/>
            <person name="Arick M.A. 2nd"/>
            <person name="Thrash A."/>
            <person name="Conover J.L."/>
            <person name="Sanders W.S."/>
            <person name="Peterson D.G."/>
            <person name="Frelichowski J.E."/>
            <person name="Scheffler J.A."/>
            <person name="Scheffler B.E."/>
            <person name="Wendel J.F."/>
        </authorList>
    </citation>
    <scope>NUCLEOTIDE SEQUENCE [LARGE SCALE GENOMIC DNA]</scope>
    <source>
        <strain evidence="1">185</strain>
        <tissue evidence="1">Leaf</tissue>
    </source>
</reference>
<protein>
    <submittedName>
        <fullName evidence="1">Uncharacterized protein</fullName>
    </submittedName>
</protein>
<sequence>ILKPRLATNLQEQNYKRSSNNKKNDLRQSKGFDPLMRNYKGVLEIATEREWNTLFLTLKELTVILVVQEFYLALKEREATGLYYEIRTHVKVRGVDVLVMIGRIFQFYDTSYYYCDLMFKVDINQFENVDMEEILRSLIEGKEEWTYQSGTKLP</sequence>
<name>A0A7J8YH11_GOSAI</name>
<gene>
    <name evidence="1" type="ORF">Goari_000550</name>
</gene>
<dbReference type="Proteomes" id="UP000593577">
    <property type="component" value="Unassembled WGS sequence"/>
</dbReference>
<evidence type="ECO:0000313" key="2">
    <source>
        <dbReference type="Proteomes" id="UP000593577"/>
    </source>
</evidence>
<evidence type="ECO:0000313" key="1">
    <source>
        <dbReference type="EMBL" id="MBA0698867.1"/>
    </source>
</evidence>
<feature type="non-terminal residue" evidence="1">
    <location>
        <position position="1"/>
    </location>
</feature>
<dbReference type="EMBL" id="JABFAA010000013">
    <property type="protein sequence ID" value="MBA0698867.1"/>
    <property type="molecule type" value="Genomic_DNA"/>
</dbReference>